<evidence type="ECO:0000313" key="1">
    <source>
        <dbReference type="EMBL" id="WZO36058.1"/>
    </source>
</evidence>
<dbReference type="RefSeq" id="WP_349426859.1">
    <property type="nucleotide sequence ID" value="NZ_CP151632.1"/>
</dbReference>
<organism evidence="1">
    <name type="scientific">Microbacterium sp. LWS13-1.2</name>
    <dbReference type="NCBI Taxonomy" id="3135264"/>
    <lineage>
        <taxon>Bacteria</taxon>
        <taxon>Bacillati</taxon>
        <taxon>Actinomycetota</taxon>
        <taxon>Actinomycetes</taxon>
        <taxon>Micrococcales</taxon>
        <taxon>Microbacteriaceae</taxon>
        <taxon>Microbacterium</taxon>
    </lineage>
</organism>
<dbReference type="EMBL" id="CP151632">
    <property type="protein sequence ID" value="WZO36058.1"/>
    <property type="molecule type" value="Genomic_DNA"/>
</dbReference>
<reference evidence="1" key="1">
    <citation type="submission" date="2024-04" db="EMBL/GenBank/DDBJ databases">
        <authorList>
            <person name="Roder T."/>
            <person name="Oberhansli S."/>
            <person name="Kreuzer M."/>
        </authorList>
    </citation>
    <scope>NUCLEOTIDE SEQUENCE</scope>
    <source>
        <strain evidence="1">LWS13-1.2</strain>
    </source>
</reference>
<sequence>MRAPSSERRAGHTGPAARIAALAPLDVSGAVGAGVHPLRAALDAVREHPEVSSATSEASSVDRARLLQERAAVVFRTAREHADAPYFTDVGACVHVEAGEPYAARRGDSEPAPF</sequence>
<name>A0AAU6SGV5_9MICO</name>
<dbReference type="AlphaFoldDB" id="A0AAU6SGV5"/>
<accession>A0AAU6SGV5</accession>
<proteinExistence type="predicted"/>
<gene>
    <name evidence="1" type="ORF">MRBLWS13_003774</name>
</gene>
<protein>
    <submittedName>
        <fullName evidence="1">Uncharacterized protein</fullName>
    </submittedName>
</protein>